<evidence type="ECO:0000313" key="4">
    <source>
        <dbReference type="Proteomes" id="UP000325576"/>
    </source>
</evidence>
<feature type="domain" description="HTH cro/C1-type" evidence="2">
    <location>
        <begin position="30"/>
        <end position="75"/>
    </location>
</feature>
<reference evidence="3 4" key="1">
    <citation type="journal article" date="2017" name="Poromechanics V (2013)">
        <title>Genomic Characterization of the Arsenic-Tolerant Actinobacterium, &lt;i&gt;Rhodococcus erythropolis&lt;/i&gt; S43.</title>
        <authorList>
            <person name="Retamal-Morales G."/>
            <person name="Mehnert M."/>
            <person name="Schwabe R."/>
            <person name="Tischler D."/>
            <person name="Schloemann M."/>
            <person name="Levican G.J."/>
        </authorList>
    </citation>
    <scope>NUCLEOTIDE SEQUENCE [LARGE SCALE GENOMIC DNA]</scope>
    <source>
        <strain evidence="3 4">S43</strain>
    </source>
</reference>
<dbReference type="InterPro" id="IPR010359">
    <property type="entry name" value="IrrE_HExxH"/>
</dbReference>
<dbReference type="Proteomes" id="UP000325576">
    <property type="component" value="Unassembled WGS sequence"/>
</dbReference>
<gene>
    <name evidence="3" type="ORF">BS297_25650</name>
</gene>
<dbReference type="GO" id="GO:0003677">
    <property type="term" value="F:DNA binding"/>
    <property type="evidence" value="ECO:0007669"/>
    <property type="project" value="InterPro"/>
</dbReference>
<dbReference type="InterPro" id="IPR013430">
    <property type="entry name" value="Toxin_antidote_HigA"/>
</dbReference>
<dbReference type="PROSITE" id="PS50943">
    <property type="entry name" value="HTH_CROC1"/>
    <property type="match status" value="1"/>
</dbReference>
<sequence length="370" mass="41622">MRAMGVAPTRKIRVIPTGSYIEEWLDDNVMTQTELAERLDVSRKHLNQVIRGKVAVSDALASRLELVTGTPATYWMRMEAAYQNALQRARDEETYAAREQEFRAFPVAALRQRGFVENTWRNPSALVGELLRLFNAGTPDALLALLRETAPAAAFRQSTAHKIVPESVFTWLRVGELVAERHSITVGAFAREKLETEIPAIRALSTLDPQQYGSMVQHQLALVGVRLVLVPDFPGARAHGATRLWRGKPLVQLSDRYKRDDIFWFTLFHELSHVLYDDLDQLHINWADKLEEPDEERADRWAGETLIPQAVADALPKLLTPSQVVAFAKEIGVAPGIVAGRLCYDKLWKHSKANTNNLLRFIAINGAETD</sequence>
<protein>
    <submittedName>
        <fullName evidence="3">Addiction module antidote protein, HigA family</fullName>
    </submittedName>
</protein>
<accession>A0A5N5E2P6</accession>
<dbReference type="EMBL" id="MRBO01000686">
    <property type="protein sequence ID" value="KAB2582464.1"/>
    <property type="molecule type" value="Genomic_DNA"/>
</dbReference>
<dbReference type="CDD" id="cd00093">
    <property type="entry name" value="HTH_XRE"/>
    <property type="match status" value="1"/>
</dbReference>
<dbReference type="InterPro" id="IPR010982">
    <property type="entry name" value="Lambda_DNA-bd_dom_sf"/>
</dbReference>
<evidence type="ECO:0000313" key="3">
    <source>
        <dbReference type="EMBL" id="KAB2582464.1"/>
    </source>
</evidence>
<name>A0A5N5E2P6_RHOER</name>
<evidence type="ECO:0000259" key="2">
    <source>
        <dbReference type="PROSITE" id="PS50943"/>
    </source>
</evidence>
<organism evidence="3 4">
    <name type="scientific">Rhodococcus erythropolis</name>
    <name type="common">Arthrobacter picolinophilus</name>
    <dbReference type="NCBI Taxonomy" id="1833"/>
    <lineage>
        <taxon>Bacteria</taxon>
        <taxon>Bacillati</taxon>
        <taxon>Actinomycetota</taxon>
        <taxon>Actinomycetes</taxon>
        <taxon>Mycobacteriales</taxon>
        <taxon>Nocardiaceae</taxon>
        <taxon>Rhodococcus</taxon>
        <taxon>Rhodococcus erythropolis group</taxon>
    </lineage>
</organism>
<dbReference type="SMART" id="SM00530">
    <property type="entry name" value="HTH_XRE"/>
    <property type="match status" value="1"/>
</dbReference>
<dbReference type="Pfam" id="PF06114">
    <property type="entry name" value="Peptidase_M78"/>
    <property type="match status" value="1"/>
</dbReference>
<comment type="caution">
    <text evidence="3">The sequence shown here is derived from an EMBL/GenBank/DDBJ whole genome shotgun (WGS) entry which is preliminary data.</text>
</comment>
<dbReference type="AlphaFoldDB" id="A0A5N5E2P6"/>
<evidence type="ECO:0000256" key="1">
    <source>
        <dbReference type="ARBA" id="ARBA00007227"/>
    </source>
</evidence>
<dbReference type="Gene3D" id="1.10.260.40">
    <property type="entry name" value="lambda repressor-like DNA-binding domains"/>
    <property type="match status" value="1"/>
</dbReference>
<dbReference type="NCBIfam" id="TIGR02607">
    <property type="entry name" value="antidote_HigA"/>
    <property type="match status" value="1"/>
</dbReference>
<dbReference type="SUPFAM" id="SSF47413">
    <property type="entry name" value="lambda repressor-like DNA-binding domains"/>
    <property type="match status" value="1"/>
</dbReference>
<proteinExistence type="inferred from homology"/>
<comment type="similarity">
    <text evidence="1">Belongs to the short-chain fatty acyl-CoA assimilation regulator (ScfR) family.</text>
</comment>
<dbReference type="InterPro" id="IPR001387">
    <property type="entry name" value="Cro/C1-type_HTH"/>
</dbReference>
<dbReference type="Pfam" id="PF01381">
    <property type="entry name" value="HTH_3"/>
    <property type="match status" value="1"/>
</dbReference>